<dbReference type="GO" id="GO:0005829">
    <property type="term" value="C:cytosol"/>
    <property type="evidence" value="ECO:0007669"/>
    <property type="project" value="TreeGrafter"/>
</dbReference>
<dbReference type="PANTHER" id="PTHR43539:SF78">
    <property type="entry name" value="FLAVIN-CONTAINING MONOOXYGENASE"/>
    <property type="match status" value="1"/>
</dbReference>
<dbReference type="GO" id="GO:0050660">
    <property type="term" value="F:flavin adenine dinucleotide binding"/>
    <property type="evidence" value="ECO:0007669"/>
    <property type="project" value="InterPro"/>
</dbReference>
<dbReference type="PIRSF" id="PIRSF000332">
    <property type="entry name" value="FMO"/>
    <property type="match status" value="1"/>
</dbReference>
<dbReference type="GO" id="GO:0050661">
    <property type="term" value="F:NADP binding"/>
    <property type="evidence" value="ECO:0007669"/>
    <property type="project" value="InterPro"/>
</dbReference>
<keyword evidence="1" id="KW-0560">Oxidoreductase</keyword>
<protein>
    <submittedName>
        <fullName evidence="2">FAD-dependent oxidoreductase</fullName>
    </submittedName>
</protein>
<dbReference type="InterPro" id="IPR000960">
    <property type="entry name" value="Flavin_mOase"/>
</dbReference>
<dbReference type="Pfam" id="PF13738">
    <property type="entry name" value="Pyr_redox_3"/>
    <property type="match status" value="1"/>
</dbReference>
<reference evidence="2 3" key="1">
    <citation type="submission" date="2017-04" db="EMBL/GenBank/DDBJ databases">
        <title>Whole Genome Sequence of 1,4-Dioxane Degrading Bacterium Mycobacterium dioxanotrophicus PH-06.</title>
        <authorList>
            <person name="He Y."/>
        </authorList>
    </citation>
    <scope>NUCLEOTIDE SEQUENCE [LARGE SCALE GENOMIC DNA]</scope>
    <source>
        <strain evidence="2 3">PH-06</strain>
    </source>
</reference>
<organism evidence="2 3">
    <name type="scientific">Mycobacterium dioxanotrophicus</name>
    <dbReference type="NCBI Taxonomy" id="482462"/>
    <lineage>
        <taxon>Bacteria</taxon>
        <taxon>Bacillati</taxon>
        <taxon>Actinomycetota</taxon>
        <taxon>Actinomycetes</taxon>
        <taxon>Mycobacteriales</taxon>
        <taxon>Mycobacteriaceae</taxon>
        <taxon>Mycobacterium</taxon>
    </lineage>
</organism>
<sequence length="377" mass="40813">MTAAQVAVVGAGPAGVAMAVSLRDRGLHPLLIDKGEVAASWRRRYDRLKLNTGRRFSHLPNRPYPRGTPTFPHRDQVVHYLDRHAREAGIKLWLGTEITRIDRHDNRWLLRAATSDIAAQQVVVATGEQHAPQLPDWPAVDQFTGELLHSSEYRNPESYRGSKVLVVGAGASGLEIAHDLSAGGADHVWLAVRTPPNIMLRSMPGGLPADWVALPLYHAPTCIADAVARAARRTSIGDLSQFGLPIPDEGVFTRDRRLGQSPTLVDMDVIDAIKNGSIEVVSAVESFDADKVLLADGTKLSADVVIAATGYRRDLTSLLGHLGVLDDNGRPLVMGKTAAAPGLRFFGYLSRPALIGHFGKQAQRVAKRIAMELSAGR</sequence>
<dbReference type="OrthoDB" id="178899at2"/>
<name>A0A1Y0CEJ0_9MYCO</name>
<evidence type="ECO:0000256" key="1">
    <source>
        <dbReference type="ARBA" id="ARBA00023002"/>
    </source>
</evidence>
<dbReference type="Proteomes" id="UP000195331">
    <property type="component" value="Chromosome"/>
</dbReference>
<dbReference type="EMBL" id="CP020809">
    <property type="protein sequence ID" value="ART73681.1"/>
    <property type="molecule type" value="Genomic_DNA"/>
</dbReference>
<evidence type="ECO:0000313" key="3">
    <source>
        <dbReference type="Proteomes" id="UP000195331"/>
    </source>
</evidence>
<dbReference type="GO" id="GO:0004497">
    <property type="term" value="F:monooxygenase activity"/>
    <property type="evidence" value="ECO:0007669"/>
    <property type="project" value="TreeGrafter"/>
</dbReference>
<dbReference type="InterPro" id="IPR036188">
    <property type="entry name" value="FAD/NAD-bd_sf"/>
</dbReference>
<evidence type="ECO:0000313" key="2">
    <source>
        <dbReference type="EMBL" id="ART73681.1"/>
    </source>
</evidence>
<dbReference type="PANTHER" id="PTHR43539">
    <property type="entry name" value="FLAVIN-BINDING MONOOXYGENASE-LIKE PROTEIN (AFU_ORTHOLOGUE AFUA_4G09220)"/>
    <property type="match status" value="1"/>
</dbReference>
<proteinExistence type="predicted"/>
<dbReference type="Gene3D" id="3.50.50.60">
    <property type="entry name" value="FAD/NAD(P)-binding domain"/>
    <property type="match status" value="1"/>
</dbReference>
<accession>A0A1Y0CEJ0</accession>
<gene>
    <name evidence="2" type="ORF">BTO20_16955</name>
</gene>
<dbReference type="PRINTS" id="PR00411">
    <property type="entry name" value="PNDRDTASEI"/>
</dbReference>
<dbReference type="KEGG" id="mdx:BTO20_16955"/>
<dbReference type="AlphaFoldDB" id="A0A1Y0CEJ0"/>
<dbReference type="RefSeq" id="WP_087082225.1">
    <property type="nucleotide sequence ID" value="NZ_CP020809.1"/>
</dbReference>
<dbReference type="SUPFAM" id="SSF51905">
    <property type="entry name" value="FAD/NAD(P)-binding domain"/>
    <property type="match status" value="2"/>
</dbReference>
<dbReference type="InterPro" id="IPR050982">
    <property type="entry name" value="Auxin_biosynth/cation_transpt"/>
</dbReference>
<dbReference type="PRINTS" id="PR00368">
    <property type="entry name" value="FADPNR"/>
</dbReference>
<keyword evidence="3" id="KW-1185">Reference proteome</keyword>